<sequence>MISSDSAPYRELAEGIASGLHQSGAGQARTIGLDGIGRVEDSNTDVVVAVGAKAAQAVAAMDLRAPAVHTLIPKTTFDWIAKQHKAKSGNRQFSAVYLDQPIARQLDLIRLILPRKQRVGVLVGPDSQELVDSLRTEASVRGLEIKIGQVDSESGIYSALENILSESDVLLSLPDALVATPQTLQSILFTAYRFQAPVIGFSPAYVKAGALAAVHSTPAQLARQVVDMLRRVGPQAPYLPAPQYPEHFSVTANSHVAHSLEIPLDKEETLAAKLQATRQK</sequence>
<dbReference type="EMBL" id="MFSQ01000093">
    <property type="protein sequence ID" value="OGI39619.1"/>
    <property type="molecule type" value="Genomic_DNA"/>
</dbReference>
<dbReference type="AlphaFoldDB" id="A0A1F6T3P8"/>
<dbReference type="InterPro" id="IPR007487">
    <property type="entry name" value="ABC_transpt-TYRBP-like"/>
</dbReference>
<dbReference type="Pfam" id="PF04392">
    <property type="entry name" value="ABC_sub_bind"/>
    <property type="match status" value="1"/>
</dbReference>
<name>A0A1F6T3P8_9PROT</name>
<dbReference type="Gene3D" id="3.40.50.2300">
    <property type="match status" value="1"/>
</dbReference>
<dbReference type="Proteomes" id="UP000178379">
    <property type="component" value="Unassembled WGS sequence"/>
</dbReference>
<protein>
    <recommendedName>
        <fullName evidence="3">ABC transporter substrate-binding protein</fullName>
    </recommendedName>
</protein>
<evidence type="ECO:0000313" key="1">
    <source>
        <dbReference type="EMBL" id="OGI39619.1"/>
    </source>
</evidence>
<evidence type="ECO:0000313" key="2">
    <source>
        <dbReference type="Proteomes" id="UP000178379"/>
    </source>
</evidence>
<evidence type="ECO:0008006" key="3">
    <source>
        <dbReference type="Google" id="ProtNLM"/>
    </source>
</evidence>
<reference evidence="1 2" key="1">
    <citation type="journal article" date="2016" name="Nat. Commun.">
        <title>Thousands of microbial genomes shed light on interconnected biogeochemical processes in an aquifer system.</title>
        <authorList>
            <person name="Anantharaman K."/>
            <person name="Brown C.T."/>
            <person name="Hug L.A."/>
            <person name="Sharon I."/>
            <person name="Castelle C.J."/>
            <person name="Probst A.J."/>
            <person name="Thomas B.C."/>
            <person name="Singh A."/>
            <person name="Wilkins M.J."/>
            <person name="Karaoz U."/>
            <person name="Brodie E.L."/>
            <person name="Williams K.H."/>
            <person name="Hubbard S.S."/>
            <person name="Banfield J.F."/>
        </authorList>
    </citation>
    <scope>NUCLEOTIDE SEQUENCE [LARGE SCALE GENOMIC DNA]</scope>
</reference>
<gene>
    <name evidence="1" type="ORF">A2140_06210</name>
</gene>
<dbReference type="PANTHER" id="PTHR35271:SF1">
    <property type="entry name" value="ABC TRANSPORTER, SUBSTRATE-BINDING LIPOPROTEIN"/>
    <property type="match status" value="1"/>
</dbReference>
<dbReference type="PANTHER" id="PTHR35271">
    <property type="entry name" value="ABC TRANSPORTER, SUBSTRATE-BINDING LIPOPROTEIN-RELATED"/>
    <property type="match status" value="1"/>
</dbReference>
<accession>A0A1F6T3P8</accession>
<proteinExistence type="predicted"/>
<organism evidence="1 2">
    <name type="scientific">Candidatus Muproteobacteria bacterium RBG_16_62_13</name>
    <dbReference type="NCBI Taxonomy" id="1817756"/>
    <lineage>
        <taxon>Bacteria</taxon>
        <taxon>Pseudomonadati</taxon>
        <taxon>Pseudomonadota</taxon>
        <taxon>Candidatus Muproteobacteria</taxon>
    </lineage>
</organism>
<dbReference type="STRING" id="1817756.A2140_06210"/>
<comment type="caution">
    <text evidence="1">The sequence shown here is derived from an EMBL/GenBank/DDBJ whole genome shotgun (WGS) entry which is preliminary data.</text>
</comment>